<reference evidence="1" key="1">
    <citation type="submission" date="2023-07" db="EMBL/GenBank/DDBJ databases">
        <title>Sorghum-associated microbial communities from plants grown in Nebraska, USA.</title>
        <authorList>
            <person name="Schachtman D."/>
        </authorList>
    </citation>
    <scope>NUCLEOTIDE SEQUENCE</scope>
    <source>
        <strain evidence="1">BE261</strain>
    </source>
</reference>
<comment type="caution">
    <text evidence="1">The sequence shown here is derived from an EMBL/GenBank/DDBJ whole genome shotgun (WGS) entry which is preliminary data.</text>
</comment>
<evidence type="ECO:0000313" key="1">
    <source>
        <dbReference type="EMBL" id="MDR7164804.1"/>
    </source>
</evidence>
<evidence type="ECO:0000313" key="2">
    <source>
        <dbReference type="Proteomes" id="UP001262032"/>
    </source>
</evidence>
<dbReference type="EMBL" id="JAVDWN010000010">
    <property type="protein sequence ID" value="MDR7164804.1"/>
    <property type="molecule type" value="Genomic_DNA"/>
</dbReference>
<name>A0AAW8NEI8_PSEOX</name>
<accession>A0AAW8NEI8</accession>
<dbReference type="GeneID" id="97424653"/>
<dbReference type="AlphaFoldDB" id="A0AAW8NEI8"/>
<gene>
    <name evidence="1" type="ORF">J2X12_002842</name>
</gene>
<sequence length="59" mass="6197">MIADFKDSDGDIFQVETFGVGSGAAIDLSVHDGINVVTFYAEDAHRIIKLIEAAAEAAA</sequence>
<dbReference type="RefSeq" id="WP_310114800.1">
    <property type="nucleotide sequence ID" value="NZ_JAVDTN010000032.1"/>
</dbReference>
<proteinExistence type="predicted"/>
<protein>
    <submittedName>
        <fullName evidence="1">Uncharacterized protein</fullName>
    </submittedName>
</protein>
<dbReference type="Proteomes" id="UP001262032">
    <property type="component" value="Unassembled WGS sequence"/>
</dbReference>
<organism evidence="1 2">
    <name type="scientific">Pseudarthrobacter oxydans</name>
    <name type="common">Arthrobacter oxydans</name>
    <dbReference type="NCBI Taxonomy" id="1671"/>
    <lineage>
        <taxon>Bacteria</taxon>
        <taxon>Bacillati</taxon>
        <taxon>Actinomycetota</taxon>
        <taxon>Actinomycetes</taxon>
        <taxon>Micrococcales</taxon>
        <taxon>Micrococcaceae</taxon>
        <taxon>Pseudarthrobacter</taxon>
    </lineage>
</organism>